<dbReference type="RefSeq" id="WP_033511767.1">
    <property type="nucleotide sequence ID" value="NZ_JDUO01000002.1"/>
</dbReference>
<reference evidence="8 9" key="1">
    <citation type="submission" date="2014-03" db="EMBL/GenBank/DDBJ databases">
        <title>Genomics of Bifidobacteria.</title>
        <authorList>
            <person name="Ventura M."/>
            <person name="Milani C."/>
            <person name="Lugli G.A."/>
        </authorList>
    </citation>
    <scope>NUCLEOTIDE SEQUENCE [LARGE SCALE GENOMIC DNA]</scope>
    <source>
        <strain evidence="8 9">DSM 21395</strain>
    </source>
</reference>
<evidence type="ECO:0000256" key="7">
    <source>
        <dbReference type="HAMAP-Rule" id="MF_01416"/>
    </source>
</evidence>
<evidence type="ECO:0000256" key="5">
    <source>
        <dbReference type="ARBA" id="ARBA00023136"/>
    </source>
</evidence>
<gene>
    <name evidence="7" type="primary">atpH</name>
    <name evidence="8" type="ORF">BMON_0827</name>
</gene>
<dbReference type="NCBIfam" id="NF009967">
    <property type="entry name" value="PRK13430.1"/>
    <property type="match status" value="1"/>
</dbReference>
<dbReference type="GO" id="GO:0005886">
    <property type="term" value="C:plasma membrane"/>
    <property type="evidence" value="ECO:0007669"/>
    <property type="project" value="UniProtKB-SubCell"/>
</dbReference>
<organism evidence="8 9">
    <name type="scientific">Bifidobacterium mongoliense DSM 21395</name>
    <dbReference type="NCBI Taxonomy" id="1437603"/>
    <lineage>
        <taxon>Bacteria</taxon>
        <taxon>Bacillati</taxon>
        <taxon>Actinomycetota</taxon>
        <taxon>Actinomycetes</taxon>
        <taxon>Bifidobacteriales</taxon>
        <taxon>Bifidobacteriaceae</taxon>
        <taxon>Bifidobacterium</taxon>
    </lineage>
</organism>
<comment type="function">
    <text evidence="7">This protein is part of the stalk that links CF(0) to CF(1). It either transmits conformational changes from CF(0) to CF(1) or is implicated in proton conduction.</text>
</comment>
<comment type="caution">
    <text evidence="8">The sequence shown here is derived from an EMBL/GenBank/DDBJ whole genome shotgun (WGS) entry which is preliminary data.</text>
</comment>
<comment type="similarity">
    <text evidence="7">Belongs to the ATPase delta chain family.</text>
</comment>
<dbReference type="AlphaFoldDB" id="A0A087C091"/>
<evidence type="ECO:0000313" key="8">
    <source>
        <dbReference type="EMBL" id="KFI76691.1"/>
    </source>
</evidence>
<dbReference type="HAMAP" id="MF_01416">
    <property type="entry name" value="ATP_synth_delta_bact"/>
    <property type="match status" value="1"/>
</dbReference>
<dbReference type="Proteomes" id="UP000029082">
    <property type="component" value="Unassembled WGS sequence"/>
</dbReference>
<keyword evidence="2 7" id="KW-0813">Transport</keyword>
<proteinExistence type="inferred from homology"/>
<accession>A0A087C091</accession>
<dbReference type="STRING" id="1437603.GCA_000771525_00575"/>
<dbReference type="GeneID" id="93093827"/>
<keyword evidence="5 7" id="KW-0472">Membrane</keyword>
<evidence type="ECO:0000256" key="1">
    <source>
        <dbReference type="ARBA" id="ARBA00004370"/>
    </source>
</evidence>
<dbReference type="PRINTS" id="PR00125">
    <property type="entry name" value="ATPASEDELTA"/>
</dbReference>
<keyword evidence="9" id="KW-1185">Reference proteome</keyword>
<evidence type="ECO:0000256" key="6">
    <source>
        <dbReference type="ARBA" id="ARBA00023310"/>
    </source>
</evidence>
<evidence type="ECO:0000313" key="9">
    <source>
        <dbReference type="Proteomes" id="UP000029082"/>
    </source>
</evidence>
<dbReference type="OrthoDB" id="5242917at2"/>
<comment type="function">
    <text evidence="7">F(1)F(0) ATP synthase produces ATP from ADP in the presence of a proton or sodium gradient. F-type ATPases consist of two structural domains, F(1) containing the extramembraneous catalytic core and F(0) containing the membrane proton channel, linked together by a central stalk and a peripheral stalk. During catalysis, ATP synthesis in the catalytic domain of F(1) is coupled via a rotary mechanism of the central stalk subunits to proton translocation.</text>
</comment>
<dbReference type="PANTHER" id="PTHR11910">
    <property type="entry name" value="ATP SYNTHASE DELTA CHAIN"/>
    <property type="match status" value="1"/>
</dbReference>
<name>A0A087C091_9BIFI</name>
<dbReference type="InterPro" id="IPR000711">
    <property type="entry name" value="ATPase_OSCP/dsu"/>
</dbReference>
<dbReference type="GO" id="GO:0045259">
    <property type="term" value="C:proton-transporting ATP synthase complex"/>
    <property type="evidence" value="ECO:0007669"/>
    <property type="project" value="UniProtKB-KW"/>
</dbReference>
<protein>
    <recommendedName>
        <fullName evidence="7">ATP synthase subunit delta</fullName>
    </recommendedName>
    <alternativeName>
        <fullName evidence="7">ATP synthase F(1) sector subunit delta</fullName>
    </alternativeName>
    <alternativeName>
        <fullName evidence="7">F-type ATPase subunit delta</fullName>
        <shortName evidence="7">F-ATPase subunit delta</shortName>
    </alternativeName>
</protein>
<evidence type="ECO:0000256" key="2">
    <source>
        <dbReference type="ARBA" id="ARBA00022448"/>
    </source>
</evidence>
<keyword evidence="6 7" id="KW-0066">ATP synthesis</keyword>
<keyword evidence="3 7" id="KW-0375">Hydrogen ion transport</keyword>
<dbReference type="EMBL" id="JGZE01000012">
    <property type="protein sequence ID" value="KFI76691.1"/>
    <property type="molecule type" value="Genomic_DNA"/>
</dbReference>
<comment type="subcellular location">
    <subcellularLocation>
        <location evidence="7">Cell membrane</location>
        <topology evidence="7">Peripheral membrane protein</topology>
    </subcellularLocation>
    <subcellularLocation>
        <location evidence="1">Membrane</location>
    </subcellularLocation>
</comment>
<dbReference type="eggNOG" id="COG0712">
    <property type="taxonomic scope" value="Bacteria"/>
</dbReference>
<evidence type="ECO:0000256" key="3">
    <source>
        <dbReference type="ARBA" id="ARBA00022781"/>
    </source>
</evidence>
<keyword evidence="7" id="KW-0139">CF(1)</keyword>
<evidence type="ECO:0000256" key="4">
    <source>
        <dbReference type="ARBA" id="ARBA00023065"/>
    </source>
</evidence>
<dbReference type="Pfam" id="PF00213">
    <property type="entry name" value="OSCP"/>
    <property type="match status" value="1"/>
</dbReference>
<keyword evidence="4 7" id="KW-0406">Ion transport</keyword>
<keyword evidence="7" id="KW-1003">Cell membrane</keyword>
<sequence length="275" mass="30405">MRGEASRISDRASRDSMAARLKDAGERACRIGRELFDITALLDGNPAIAAALTDPSRPVDDKSAFLRTLLGDKADPLTAEILTDLVKRKWSRPKDIANAVEDFGVDALMYYADFTKSTLKVSIELAQLHSSLLNLPVVRSKLYDDLATPEARVKLLRELLANSGFDQVTMILAEHGTANLRKRRYLATIQWLIRKLSNHMGESMITVTTATPLTPEQMHKLVALYTAKLQRPIHINSVVDPAVLGGMRTQVGDEVTDNTVVNQLRHLEGHIKATA</sequence>
<dbReference type="GO" id="GO:0046933">
    <property type="term" value="F:proton-transporting ATP synthase activity, rotational mechanism"/>
    <property type="evidence" value="ECO:0007669"/>
    <property type="project" value="UniProtKB-UniRule"/>
</dbReference>